<dbReference type="AlphaFoldDB" id="A0A0V0IF64"/>
<sequence>MTCFSVINVSKAPHTCSSLSVCCLFFSLDLGFCLFLLSLLFQSCCPFSSYDCFGDSVLVNVSIKRKRDINCRLLSNCFDSLLRVVAI</sequence>
<reference evidence="2" key="1">
    <citation type="submission" date="2015-12" db="EMBL/GenBank/DDBJ databases">
        <title>Gene expression during late stages of embryo sac development: a critical building block for successful pollen-pistil interactions.</title>
        <authorList>
            <person name="Liu Y."/>
            <person name="Joly V."/>
            <person name="Sabar M."/>
            <person name="Matton D.P."/>
        </authorList>
    </citation>
    <scope>NUCLEOTIDE SEQUENCE</scope>
</reference>
<proteinExistence type="predicted"/>
<name>A0A0V0IF64_SOLCH</name>
<protein>
    <submittedName>
        <fullName evidence="2">Putative ovule protein</fullName>
    </submittedName>
</protein>
<feature type="transmembrane region" description="Helical" evidence="1">
    <location>
        <begin position="21"/>
        <end position="41"/>
    </location>
</feature>
<keyword evidence="1" id="KW-0812">Transmembrane</keyword>
<keyword evidence="1" id="KW-0472">Membrane</keyword>
<keyword evidence="1" id="KW-1133">Transmembrane helix</keyword>
<organism evidence="2">
    <name type="scientific">Solanum chacoense</name>
    <name type="common">Chaco potato</name>
    <dbReference type="NCBI Taxonomy" id="4108"/>
    <lineage>
        <taxon>Eukaryota</taxon>
        <taxon>Viridiplantae</taxon>
        <taxon>Streptophyta</taxon>
        <taxon>Embryophyta</taxon>
        <taxon>Tracheophyta</taxon>
        <taxon>Spermatophyta</taxon>
        <taxon>Magnoliopsida</taxon>
        <taxon>eudicotyledons</taxon>
        <taxon>Gunneridae</taxon>
        <taxon>Pentapetalae</taxon>
        <taxon>asterids</taxon>
        <taxon>lamiids</taxon>
        <taxon>Solanales</taxon>
        <taxon>Solanaceae</taxon>
        <taxon>Solanoideae</taxon>
        <taxon>Solaneae</taxon>
        <taxon>Solanum</taxon>
    </lineage>
</organism>
<evidence type="ECO:0000313" key="2">
    <source>
        <dbReference type="EMBL" id="JAP30874.1"/>
    </source>
</evidence>
<dbReference type="EMBL" id="GEDG01007624">
    <property type="protein sequence ID" value="JAP30874.1"/>
    <property type="molecule type" value="Transcribed_RNA"/>
</dbReference>
<accession>A0A0V0IF64</accession>
<evidence type="ECO:0000256" key="1">
    <source>
        <dbReference type="SAM" id="Phobius"/>
    </source>
</evidence>